<feature type="transmembrane region" description="Helical" evidence="1">
    <location>
        <begin position="145"/>
        <end position="166"/>
    </location>
</feature>
<keyword evidence="1" id="KW-1133">Transmembrane helix</keyword>
<protein>
    <submittedName>
        <fullName evidence="2">Uncharacterized protein</fullName>
    </submittedName>
</protein>
<name>A0A1A9W5I1_9MUSC</name>
<reference evidence="2" key="2">
    <citation type="submission" date="2020-05" db="UniProtKB">
        <authorList>
            <consortium name="EnsemblMetazoa"/>
        </authorList>
    </citation>
    <scope>IDENTIFICATION</scope>
    <source>
        <strain evidence="2">IAEA</strain>
    </source>
</reference>
<dbReference type="Proteomes" id="UP000091820">
    <property type="component" value="Unassembled WGS sequence"/>
</dbReference>
<accession>A0A1A9W5I1</accession>
<evidence type="ECO:0000313" key="3">
    <source>
        <dbReference type="Proteomes" id="UP000091820"/>
    </source>
</evidence>
<dbReference type="EnsemblMetazoa" id="GBRI007038-RA">
    <property type="protein sequence ID" value="GBRI007038-PA"/>
    <property type="gene ID" value="GBRI007038"/>
</dbReference>
<evidence type="ECO:0000313" key="2">
    <source>
        <dbReference type="EnsemblMetazoa" id="GBRI007038-PA"/>
    </source>
</evidence>
<sequence length="189" mass="21875">MSKKNDTSTKFTPTEFQFYAPKEKQSFAQLLYNSKDGTYLGRTPASWVKFNSPQLNLIQSGLIEFGSVEFDSIQFDSIQFDSIKLRSFQFDSDFITSKVNSYFFALSSLRQDHTMLLKLMYLRSLYRSFDMLDMVFMVKLIKVEISASALLELWFLLIFLPGYLGITCPRDSHTVIQTILCTAHFGYYA</sequence>
<dbReference type="AlphaFoldDB" id="A0A1A9W5I1"/>
<proteinExistence type="predicted"/>
<keyword evidence="3" id="KW-1185">Reference proteome</keyword>
<dbReference type="Gene3D" id="1.20.5.170">
    <property type="match status" value="1"/>
</dbReference>
<keyword evidence="1" id="KW-0812">Transmembrane</keyword>
<organism evidence="2 3">
    <name type="scientific">Glossina brevipalpis</name>
    <dbReference type="NCBI Taxonomy" id="37001"/>
    <lineage>
        <taxon>Eukaryota</taxon>
        <taxon>Metazoa</taxon>
        <taxon>Ecdysozoa</taxon>
        <taxon>Arthropoda</taxon>
        <taxon>Hexapoda</taxon>
        <taxon>Insecta</taxon>
        <taxon>Pterygota</taxon>
        <taxon>Neoptera</taxon>
        <taxon>Endopterygota</taxon>
        <taxon>Diptera</taxon>
        <taxon>Brachycera</taxon>
        <taxon>Muscomorpha</taxon>
        <taxon>Hippoboscoidea</taxon>
        <taxon>Glossinidae</taxon>
        <taxon>Glossina</taxon>
    </lineage>
</organism>
<evidence type="ECO:0000256" key="1">
    <source>
        <dbReference type="SAM" id="Phobius"/>
    </source>
</evidence>
<dbReference type="VEuPathDB" id="VectorBase:GBRI007038"/>
<keyword evidence="1" id="KW-0472">Membrane</keyword>
<reference evidence="3" key="1">
    <citation type="submission" date="2014-03" db="EMBL/GenBank/DDBJ databases">
        <authorList>
            <person name="Aksoy S."/>
            <person name="Warren W."/>
            <person name="Wilson R.K."/>
        </authorList>
    </citation>
    <scope>NUCLEOTIDE SEQUENCE [LARGE SCALE GENOMIC DNA]</scope>
    <source>
        <strain evidence="3">IAEA</strain>
    </source>
</reference>